<evidence type="ECO:0000256" key="4">
    <source>
        <dbReference type="ARBA" id="ARBA00022679"/>
    </source>
</evidence>
<comment type="cofactor">
    <cofactor evidence="1 10">
        <name>Mg(2+)</name>
        <dbReference type="ChEBI" id="CHEBI:18420"/>
    </cofactor>
</comment>
<feature type="binding site" evidence="10">
    <location>
        <begin position="15"/>
        <end position="20"/>
    </location>
    <ligand>
        <name>substrate</name>
    </ligand>
</feature>
<dbReference type="NCBIfam" id="TIGR00174">
    <property type="entry name" value="miaA"/>
    <property type="match status" value="1"/>
</dbReference>
<dbReference type="HAMAP" id="MF_00185">
    <property type="entry name" value="IPP_trans"/>
    <property type="match status" value="1"/>
</dbReference>
<evidence type="ECO:0000256" key="5">
    <source>
        <dbReference type="ARBA" id="ARBA00022694"/>
    </source>
</evidence>
<dbReference type="EC" id="2.5.1.75" evidence="10"/>
<feature type="binding site" evidence="10">
    <location>
        <begin position="13"/>
        <end position="20"/>
    </location>
    <ligand>
        <name>ATP</name>
        <dbReference type="ChEBI" id="CHEBI:30616"/>
    </ligand>
</feature>
<dbReference type="InterPro" id="IPR027417">
    <property type="entry name" value="P-loop_NTPase"/>
</dbReference>
<evidence type="ECO:0000256" key="9">
    <source>
        <dbReference type="ARBA" id="ARBA00049563"/>
    </source>
</evidence>
<comment type="subunit">
    <text evidence="10">Monomer.</text>
</comment>
<dbReference type="PANTHER" id="PTHR11088">
    <property type="entry name" value="TRNA DIMETHYLALLYLTRANSFERASE"/>
    <property type="match status" value="1"/>
</dbReference>
<dbReference type="InterPro" id="IPR039657">
    <property type="entry name" value="Dimethylallyltransferase"/>
</dbReference>
<dbReference type="Proteomes" id="UP001500067">
    <property type="component" value="Unassembled WGS sequence"/>
</dbReference>
<gene>
    <name evidence="10 14" type="primary">miaA</name>
    <name evidence="14" type="ORF">GCM10023093_08280</name>
</gene>
<comment type="catalytic activity">
    <reaction evidence="9 10 11">
        <text>adenosine(37) in tRNA + dimethylallyl diphosphate = N(6)-dimethylallyladenosine(37) in tRNA + diphosphate</text>
        <dbReference type="Rhea" id="RHEA:26482"/>
        <dbReference type="Rhea" id="RHEA-COMP:10162"/>
        <dbReference type="Rhea" id="RHEA-COMP:10375"/>
        <dbReference type="ChEBI" id="CHEBI:33019"/>
        <dbReference type="ChEBI" id="CHEBI:57623"/>
        <dbReference type="ChEBI" id="CHEBI:74411"/>
        <dbReference type="ChEBI" id="CHEBI:74415"/>
        <dbReference type="EC" id="2.5.1.75"/>
    </reaction>
</comment>
<evidence type="ECO:0000256" key="13">
    <source>
        <dbReference type="RuleBase" id="RU003785"/>
    </source>
</evidence>
<evidence type="ECO:0000256" key="2">
    <source>
        <dbReference type="ARBA" id="ARBA00003213"/>
    </source>
</evidence>
<evidence type="ECO:0000256" key="10">
    <source>
        <dbReference type="HAMAP-Rule" id="MF_00185"/>
    </source>
</evidence>
<dbReference type="Pfam" id="PF01715">
    <property type="entry name" value="IPPT"/>
    <property type="match status" value="1"/>
</dbReference>
<name>A0ABP8NA54_9BACT</name>
<evidence type="ECO:0000256" key="3">
    <source>
        <dbReference type="ARBA" id="ARBA00005842"/>
    </source>
</evidence>
<evidence type="ECO:0000256" key="12">
    <source>
        <dbReference type="RuleBase" id="RU003784"/>
    </source>
</evidence>
<dbReference type="InterPro" id="IPR018022">
    <property type="entry name" value="IPT"/>
</dbReference>
<keyword evidence="4 10" id="KW-0808">Transferase</keyword>
<keyword evidence="6 10" id="KW-0547">Nucleotide-binding</keyword>
<reference evidence="15" key="1">
    <citation type="journal article" date="2019" name="Int. J. Syst. Evol. Microbiol.">
        <title>The Global Catalogue of Microorganisms (GCM) 10K type strain sequencing project: providing services to taxonomists for standard genome sequencing and annotation.</title>
        <authorList>
            <consortium name="The Broad Institute Genomics Platform"/>
            <consortium name="The Broad Institute Genome Sequencing Center for Infectious Disease"/>
            <person name="Wu L."/>
            <person name="Ma J."/>
        </authorList>
    </citation>
    <scope>NUCLEOTIDE SEQUENCE [LARGE SCALE GENOMIC DNA]</scope>
    <source>
        <strain evidence="15">JCM 32105</strain>
    </source>
</reference>
<feature type="region of interest" description="Interaction with substrate tRNA" evidence="10">
    <location>
        <begin position="38"/>
        <end position="41"/>
    </location>
</feature>
<feature type="site" description="Interaction with substrate tRNA" evidence="10">
    <location>
        <position position="104"/>
    </location>
</feature>
<keyword evidence="5 10" id="KW-0819">tRNA processing</keyword>
<sequence length="303" mass="34212">MTTASKILYVIAGPTASGKTAAAIALAQRLDTCIISADSRQCYREMTIGTAKPTANELAAVKHYFIDEFPVTQELTAADFERLALGYLNEIFATRHTAVLCGGTGLYIKALCEGLDAMPATDPDIALRTEAEYKENGIEWLQQAVETEDPEFYETAEVQNPARLLRALSFIRSTGKSIVHYRSHTPKERPFRIIKIGLELPREVLYDRINRRVAMMMTEGLESEVRGLIPYKHLKNLQTVGYAELFEHFEGKCTLAEAVDKIKQHTRNYAKRQMTWFRKDAEMTWLRADDEQLVTKILAISTA</sequence>
<evidence type="ECO:0000313" key="15">
    <source>
        <dbReference type="Proteomes" id="UP001500067"/>
    </source>
</evidence>
<evidence type="ECO:0000256" key="6">
    <source>
        <dbReference type="ARBA" id="ARBA00022741"/>
    </source>
</evidence>
<dbReference type="PANTHER" id="PTHR11088:SF60">
    <property type="entry name" value="TRNA DIMETHYLALLYLTRANSFERASE"/>
    <property type="match status" value="1"/>
</dbReference>
<dbReference type="EMBL" id="BAABFA010000007">
    <property type="protein sequence ID" value="GAA4462183.1"/>
    <property type="molecule type" value="Genomic_DNA"/>
</dbReference>
<protein>
    <recommendedName>
        <fullName evidence="10">tRNA dimethylallyltransferase</fullName>
        <ecNumber evidence="10">2.5.1.75</ecNumber>
    </recommendedName>
    <alternativeName>
        <fullName evidence="10">Dimethylallyl diphosphate:tRNA dimethylallyltransferase</fullName>
        <shortName evidence="10">DMAPP:tRNA dimethylallyltransferase</shortName>
        <shortName evidence="10">DMATase</shortName>
    </alternativeName>
    <alternativeName>
        <fullName evidence="10">Isopentenyl-diphosphate:tRNA isopentenyltransferase</fullName>
        <shortName evidence="10">IPP transferase</shortName>
        <shortName evidence="10">IPPT</shortName>
        <shortName evidence="10">IPTase</shortName>
    </alternativeName>
</protein>
<evidence type="ECO:0000256" key="1">
    <source>
        <dbReference type="ARBA" id="ARBA00001946"/>
    </source>
</evidence>
<proteinExistence type="inferred from homology"/>
<dbReference type="RefSeq" id="WP_345078986.1">
    <property type="nucleotide sequence ID" value="NZ_BAABFA010000007.1"/>
</dbReference>
<keyword evidence="15" id="KW-1185">Reference proteome</keyword>
<dbReference type="Gene3D" id="3.40.50.300">
    <property type="entry name" value="P-loop containing nucleotide triphosphate hydrolases"/>
    <property type="match status" value="1"/>
</dbReference>
<evidence type="ECO:0000256" key="11">
    <source>
        <dbReference type="RuleBase" id="RU003783"/>
    </source>
</evidence>
<dbReference type="Gene3D" id="1.10.20.140">
    <property type="match status" value="1"/>
</dbReference>
<feature type="site" description="Interaction with substrate tRNA" evidence="10">
    <location>
        <position position="128"/>
    </location>
</feature>
<evidence type="ECO:0000256" key="7">
    <source>
        <dbReference type="ARBA" id="ARBA00022840"/>
    </source>
</evidence>
<evidence type="ECO:0000313" key="14">
    <source>
        <dbReference type="EMBL" id="GAA4462183.1"/>
    </source>
</evidence>
<keyword evidence="8 10" id="KW-0460">Magnesium</keyword>
<accession>A0ABP8NA54</accession>
<comment type="similarity">
    <text evidence="3 10 13">Belongs to the IPP transferase family.</text>
</comment>
<keyword evidence="7 10" id="KW-0067">ATP-binding</keyword>
<comment type="function">
    <text evidence="2 10 12">Catalyzes the transfer of a dimethylallyl group onto the adenine at position 37 in tRNAs that read codons beginning with uridine, leading to the formation of N6-(dimethylallyl)adenosine (i(6)A).</text>
</comment>
<organism evidence="14 15">
    <name type="scientific">Nemorincola caseinilytica</name>
    <dbReference type="NCBI Taxonomy" id="2054315"/>
    <lineage>
        <taxon>Bacteria</taxon>
        <taxon>Pseudomonadati</taxon>
        <taxon>Bacteroidota</taxon>
        <taxon>Chitinophagia</taxon>
        <taxon>Chitinophagales</taxon>
        <taxon>Chitinophagaceae</taxon>
        <taxon>Nemorincola</taxon>
    </lineage>
</organism>
<comment type="caution">
    <text evidence="14">The sequence shown here is derived from an EMBL/GenBank/DDBJ whole genome shotgun (WGS) entry which is preliminary data.</text>
</comment>
<evidence type="ECO:0000256" key="8">
    <source>
        <dbReference type="ARBA" id="ARBA00022842"/>
    </source>
</evidence>
<dbReference type="SUPFAM" id="SSF52540">
    <property type="entry name" value="P-loop containing nucleoside triphosphate hydrolases"/>
    <property type="match status" value="2"/>
</dbReference>
<comment type="caution">
    <text evidence="10">Lacks conserved residue(s) required for the propagation of feature annotation.</text>
</comment>